<reference evidence="2" key="1">
    <citation type="journal article" date="2019" name="Int. J. Syst. Evol. Microbiol.">
        <title>The Global Catalogue of Microorganisms (GCM) 10K type strain sequencing project: providing services to taxonomists for standard genome sequencing and annotation.</title>
        <authorList>
            <consortium name="The Broad Institute Genomics Platform"/>
            <consortium name="The Broad Institute Genome Sequencing Center for Infectious Disease"/>
            <person name="Wu L."/>
            <person name="Ma J."/>
        </authorList>
    </citation>
    <scope>NUCLEOTIDE SEQUENCE [LARGE SCALE GENOMIC DNA]</scope>
    <source>
        <strain evidence="2">CGMCC 4.7248</strain>
    </source>
</reference>
<dbReference type="EMBL" id="JBHSNY010000002">
    <property type="protein sequence ID" value="MFC5633607.1"/>
    <property type="molecule type" value="Genomic_DNA"/>
</dbReference>
<proteinExistence type="predicted"/>
<sequence>MSAAMELHVALSLRLDAVEAYRLAHAYRAEVLSEADARLSKMQLPEELQGTFNAGSYADAWRDCRAVVRAMAEETHGSQASAPTVEAYDGELAMLRGLVRTLRTAARWGCIAEVQKLLWEHARDEAAAHAETGEKSSPTGADATPADTARQADLLTAIRAHRGRWKSGRALRTLRQLGFTSISKSTASHDLSALAAAGHLTRFEEKGVRWYELAQRGGHRA</sequence>
<name>A0ABW0UKE9_9ACTN</name>
<organism evidence="1 2">
    <name type="scientific">Streptomyces bullii</name>
    <dbReference type="NCBI Taxonomy" id="349910"/>
    <lineage>
        <taxon>Bacteria</taxon>
        <taxon>Bacillati</taxon>
        <taxon>Actinomycetota</taxon>
        <taxon>Actinomycetes</taxon>
        <taxon>Kitasatosporales</taxon>
        <taxon>Streptomycetaceae</taxon>
        <taxon>Streptomyces</taxon>
    </lineage>
</organism>
<keyword evidence="2" id="KW-1185">Reference proteome</keyword>
<comment type="caution">
    <text evidence="1">The sequence shown here is derived from an EMBL/GenBank/DDBJ whole genome shotgun (WGS) entry which is preliminary data.</text>
</comment>
<accession>A0ABW0UKE9</accession>
<dbReference type="Proteomes" id="UP001596154">
    <property type="component" value="Unassembled WGS sequence"/>
</dbReference>
<protein>
    <recommendedName>
        <fullName evidence="3">HTH deoR-type domain-containing protein</fullName>
    </recommendedName>
</protein>
<evidence type="ECO:0000313" key="1">
    <source>
        <dbReference type="EMBL" id="MFC5633607.1"/>
    </source>
</evidence>
<gene>
    <name evidence="1" type="ORF">ACFPZJ_07335</name>
</gene>
<dbReference type="RefSeq" id="WP_381018786.1">
    <property type="nucleotide sequence ID" value="NZ_JBHSNY010000002.1"/>
</dbReference>
<evidence type="ECO:0008006" key="3">
    <source>
        <dbReference type="Google" id="ProtNLM"/>
    </source>
</evidence>
<evidence type="ECO:0000313" key="2">
    <source>
        <dbReference type="Proteomes" id="UP001596154"/>
    </source>
</evidence>